<proteinExistence type="predicted"/>
<dbReference type="RefSeq" id="XP_033393132.1">
    <property type="nucleotide sequence ID" value="XM_033545363.1"/>
</dbReference>
<protein>
    <submittedName>
        <fullName evidence="2">Uncharacterized protein</fullName>
    </submittedName>
</protein>
<sequence>MSSSIPHNRVFRSPKNISKIKKSSWVQVGFRKESYMKQIESLYWDGVKQELRLILLTLKKLQEPKFCSIYRQEKEQNECLYGFETFVDQVSRKSRAFADTYCRFPNFGLALKKRKWLSSQQWLSTYEDALYDKICSDEADRDGAALKEAIKTRIQEAADKDGLNATENLARMLLQSIEGFLDIEKIIEHRPPLKHLRFWKRPAIPQMSLDNISDDLSLEFKPQNCAECLEPIRGSMFMHQPPSNADEHSENQKLVCEECYRSTHYGDKSYTKVFKHCILSHALSSDLSQRICDCPEVPRIDIGGHPRKLFPVGAREKHVNLGNRKCGLLKVNARLAHAKFLTLRGRNFNRTRTTRLKTFFDFRPHLKPRTKERDKDNKENGRREDGEADWEDILKEDVDLDSFSTAFGVTDMQQADKEIPFYLRKYAQRYPFGNVHMALRIGPLIVENGVANTKSGAVISLRDSPHFFSATEPKSERILAVESTIPRFLYQQNKIKNAHPKRIKAVMKQVVGVPFMGISNVKMENRIIKELVSASQSGFDDLGLSRAEQQQFLDQVLGTLIDSLKELMGWRLEVYLDSLVRTLRHPRTKLRWDVQSNNCQNFCNSLIDYELFAPLVDQVEFSGAKKADTASTAPLYLMSFVCRPNAYDKFNNTDIQSKFDVPNGLTEEYVLKYRYGLHEDSDIVDSLQEYWHDWGAFGKHLYRFQDLFPWDCSEAFGRNPVKCGNCNISKHVWAFPFDSWSIISLHLGRDRVLYSSQDSEKATQISDIEWYHNRMTLLRAGDVLASSAVAMACNKGFRKTTKWLHEQASPRNDRLKLGGIHRAQPWSNCFYSGGYNHFFTAAWAHWKREDQIMAYERLRNFRMAMLDVGVPPQRNDPGRYIVFRRGRAPGMSGDPTPGPSCSAAGACVSESFDSSGEGNTSSCLADGGCSAFSCGAGGADSTGGGCGGGGCGGSGGCAGGGAGGDGGGSAGAFGGISAGCGGGSVGCGGGGGGFGGGGGGGGGC</sequence>
<organism evidence="2 3">
    <name type="scientific">Aplosporella prunicola CBS 121167</name>
    <dbReference type="NCBI Taxonomy" id="1176127"/>
    <lineage>
        <taxon>Eukaryota</taxon>
        <taxon>Fungi</taxon>
        <taxon>Dikarya</taxon>
        <taxon>Ascomycota</taxon>
        <taxon>Pezizomycotina</taxon>
        <taxon>Dothideomycetes</taxon>
        <taxon>Dothideomycetes incertae sedis</taxon>
        <taxon>Botryosphaeriales</taxon>
        <taxon>Aplosporellaceae</taxon>
        <taxon>Aplosporella</taxon>
    </lineage>
</organism>
<dbReference type="EMBL" id="ML995503">
    <property type="protein sequence ID" value="KAF2137416.1"/>
    <property type="molecule type" value="Genomic_DNA"/>
</dbReference>
<accession>A0A6A6B0K5</accession>
<dbReference type="GeneID" id="54302869"/>
<dbReference type="OrthoDB" id="4455544at2759"/>
<evidence type="ECO:0000256" key="1">
    <source>
        <dbReference type="SAM" id="MobiDB-lite"/>
    </source>
</evidence>
<gene>
    <name evidence="2" type="ORF">K452DRAFT_341203</name>
</gene>
<dbReference type="AlphaFoldDB" id="A0A6A6B0K5"/>
<keyword evidence="3" id="KW-1185">Reference proteome</keyword>
<name>A0A6A6B0K5_9PEZI</name>
<evidence type="ECO:0000313" key="2">
    <source>
        <dbReference type="EMBL" id="KAF2137416.1"/>
    </source>
</evidence>
<evidence type="ECO:0000313" key="3">
    <source>
        <dbReference type="Proteomes" id="UP000799438"/>
    </source>
</evidence>
<feature type="compositionally biased region" description="Basic and acidic residues" evidence="1">
    <location>
        <begin position="367"/>
        <end position="385"/>
    </location>
</feature>
<feature type="region of interest" description="Disordered" evidence="1">
    <location>
        <begin position="367"/>
        <end position="387"/>
    </location>
</feature>
<reference evidence="2" key="1">
    <citation type="journal article" date="2020" name="Stud. Mycol.">
        <title>101 Dothideomycetes genomes: a test case for predicting lifestyles and emergence of pathogens.</title>
        <authorList>
            <person name="Haridas S."/>
            <person name="Albert R."/>
            <person name="Binder M."/>
            <person name="Bloem J."/>
            <person name="Labutti K."/>
            <person name="Salamov A."/>
            <person name="Andreopoulos B."/>
            <person name="Baker S."/>
            <person name="Barry K."/>
            <person name="Bills G."/>
            <person name="Bluhm B."/>
            <person name="Cannon C."/>
            <person name="Castanera R."/>
            <person name="Culley D."/>
            <person name="Daum C."/>
            <person name="Ezra D."/>
            <person name="Gonzalez J."/>
            <person name="Henrissat B."/>
            <person name="Kuo A."/>
            <person name="Liang C."/>
            <person name="Lipzen A."/>
            <person name="Lutzoni F."/>
            <person name="Magnuson J."/>
            <person name="Mondo S."/>
            <person name="Nolan M."/>
            <person name="Ohm R."/>
            <person name="Pangilinan J."/>
            <person name="Park H.-J."/>
            <person name="Ramirez L."/>
            <person name="Alfaro M."/>
            <person name="Sun H."/>
            <person name="Tritt A."/>
            <person name="Yoshinaga Y."/>
            <person name="Zwiers L.-H."/>
            <person name="Turgeon B."/>
            <person name="Goodwin S."/>
            <person name="Spatafora J."/>
            <person name="Crous P."/>
            <person name="Grigoriev I."/>
        </authorList>
    </citation>
    <scope>NUCLEOTIDE SEQUENCE</scope>
    <source>
        <strain evidence="2">CBS 121167</strain>
    </source>
</reference>
<dbReference type="Proteomes" id="UP000799438">
    <property type="component" value="Unassembled WGS sequence"/>
</dbReference>